<evidence type="ECO:0000256" key="4">
    <source>
        <dbReference type="ARBA" id="ARBA00023136"/>
    </source>
</evidence>
<dbReference type="Gene3D" id="2.60.40.1820">
    <property type="match status" value="1"/>
</dbReference>
<keyword evidence="3 5" id="KW-1133">Transmembrane helix</keyword>
<evidence type="ECO:0000259" key="6">
    <source>
        <dbReference type="SMART" id="SM00769"/>
    </source>
</evidence>
<dbReference type="SUPFAM" id="SSF117070">
    <property type="entry name" value="LEA14-like"/>
    <property type="match status" value="1"/>
</dbReference>
<protein>
    <recommendedName>
        <fullName evidence="6">Water stress and hypersensitive response domain-containing protein</fullName>
    </recommendedName>
</protein>
<keyword evidence="8" id="KW-1185">Reference proteome</keyword>
<dbReference type="GO" id="GO:0009269">
    <property type="term" value="P:response to desiccation"/>
    <property type="evidence" value="ECO:0007669"/>
    <property type="project" value="InterPro"/>
</dbReference>
<evidence type="ECO:0000256" key="3">
    <source>
        <dbReference type="ARBA" id="ARBA00022989"/>
    </source>
</evidence>
<evidence type="ECO:0000313" key="8">
    <source>
        <dbReference type="Proteomes" id="UP001153076"/>
    </source>
</evidence>
<organism evidence="7 8">
    <name type="scientific">Carnegiea gigantea</name>
    <dbReference type="NCBI Taxonomy" id="171969"/>
    <lineage>
        <taxon>Eukaryota</taxon>
        <taxon>Viridiplantae</taxon>
        <taxon>Streptophyta</taxon>
        <taxon>Embryophyta</taxon>
        <taxon>Tracheophyta</taxon>
        <taxon>Spermatophyta</taxon>
        <taxon>Magnoliopsida</taxon>
        <taxon>eudicotyledons</taxon>
        <taxon>Gunneridae</taxon>
        <taxon>Pentapetalae</taxon>
        <taxon>Caryophyllales</taxon>
        <taxon>Cactineae</taxon>
        <taxon>Cactaceae</taxon>
        <taxon>Cactoideae</taxon>
        <taxon>Echinocereeae</taxon>
        <taxon>Carnegiea</taxon>
    </lineage>
</organism>
<dbReference type="PANTHER" id="PTHR31234:SF4">
    <property type="entry name" value="EXPRESSED PROTEIN"/>
    <property type="match status" value="1"/>
</dbReference>
<feature type="transmembrane region" description="Helical" evidence="5">
    <location>
        <begin position="49"/>
        <end position="66"/>
    </location>
</feature>
<dbReference type="AlphaFoldDB" id="A0A9Q1QI60"/>
<accession>A0A9Q1QI60</accession>
<evidence type="ECO:0000256" key="1">
    <source>
        <dbReference type="ARBA" id="ARBA00004167"/>
    </source>
</evidence>
<proteinExistence type="predicted"/>
<sequence>MTSKLQAHLYSSVPAAEPTPQANYVVLPLYPHPRRRNIHRIIRHLRRNLLLAFSLLLLCLSIYLLWPSDPELQLVRVRLNHVQVRTYPSISLDLSLSLTLRVRNRDLFSLNYDSLNVSIGYRGRELGFAESEGGSVRARGASYVDATLLLDGFEVLHDFFYLIEDIAAGSVPFDTLSRVKGDLGLFFFFKIPIQTLLPPRSPPPAAVGGGVLAGGGGQRKWCWCLLFVATWSSSRAGKGYPSG</sequence>
<evidence type="ECO:0000256" key="2">
    <source>
        <dbReference type="ARBA" id="ARBA00022692"/>
    </source>
</evidence>
<dbReference type="SMART" id="SM00769">
    <property type="entry name" value="WHy"/>
    <property type="match status" value="1"/>
</dbReference>
<dbReference type="InterPro" id="IPR013990">
    <property type="entry name" value="WHy-dom"/>
</dbReference>
<dbReference type="GO" id="GO:0016020">
    <property type="term" value="C:membrane"/>
    <property type="evidence" value="ECO:0007669"/>
    <property type="project" value="UniProtKB-SubCell"/>
</dbReference>
<dbReference type="InterPro" id="IPR044839">
    <property type="entry name" value="NDR1-like"/>
</dbReference>
<keyword evidence="4 5" id="KW-0472">Membrane</keyword>
<feature type="domain" description="Water stress and hypersensitive response" evidence="6">
    <location>
        <begin position="79"/>
        <end position="198"/>
    </location>
</feature>
<dbReference type="EMBL" id="JAKOGI010000142">
    <property type="protein sequence ID" value="KAJ8442396.1"/>
    <property type="molecule type" value="Genomic_DNA"/>
</dbReference>
<reference evidence="7" key="1">
    <citation type="submission" date="2022-04" db="EMBL/GenBank/DDBJ databases">
        <title>Carnegiea gigantea Genome sequencing and assembly v2.</title>
        <authorList>
            <person name="Copetti D."/>
            <person name="Sanderson M.J."/>
            <person name="Burquez A."/>
            <person name="Wojciechowski M.F."/>
        </authorList>
    </citation>
    <scope>NUCLEOTIDE SEQUENCE</scope>
    <source>
        <strain evidence="7">SGP5-SGP5p</strain>
        <tissue evidence="7">Aerial part</tissue>
    </source>
</reference>
<name>A0A9Q1QI60_9CARY</name>
<comment type="subcellular location">
    <subcellularLocation>
        <location evidence="1">Membrane</location>
        <topology evidence="1">Single-pass membrane protein</topology>
    </subcellularLocation>
</comment>
<dbReference type="Proteomes" id="UP001153076">
    <property type="component" value="Unassembled WGS sequence"/>
</dbReference>
<dbReference type="GO" id="GO:0098542">
    <property type="term" value="P:defense response to other organism"/>
    <property type="evidence" value="ECO:0007669"/>
    <property type="project" value="InterPro"/>
</dbReference>
<evidence type="ECO:0000313" key="7">
    <source>
        <dbReference type="EMBL" id="KAJ8442396.1"/>
    </source>
</evidence>
<gene>
    <name evidence="7" type="ORF">Cgig2_018652</name>
</gene>
<evidence type="ECO:0000256" key="5">
    <source>
        <dbReference type="SAM" id="Phobius"/>
    </source>
</evidence>
<dbReference type="Pfam" id="PF03168">
    <property type="entry name" value="LEA_2"/>
    <property type="match status" value="1"/>
</dbReference>
<keyword evidence="2 5" id="KW-0812">Transmembrane</keyword>
<comment type="caution">
    <text evidence="7">The sequence shown here is derived from an EMBL/GenBank/DDBJ whole genome shotgun (WGS) entry which is preliminary data.</text>
</comment>
<dbReference type="OrthoDB" id="1917236at2759"/>
<dbReference type="PANTHER" id="PTHR31234">
    <property type="entry name" value="LATE EMBRYOGENESIS ABUNDANT (LEA) HYDROXYPROLINE-RICH GLYCOPROTEIN FAMILY"/>
    <property type="match status" value="1"/>
</dbReference>
<dbReference type="InterPro" id="IPR004864">
    <property type="entry name" value="LEA_2"/>
</dbReference>